<keyword evidence="4 9" id="KW-0418">Kinase</keyword>
<keyword evidence="6" id="KW-0521">NADP</keyword>
<evidence type="ECO:0000256" key="3">
    <source>
        <dbReference type="ARBA" id="ARBA00022741"/>
    </source>
</evidence>
<feature type="region of interest" description="Disordered" evidence="8">
    <location>
        <begin position="86"/>
        <end position="112"/>
    </location>
</feature>
<dbReference type="Proteomes" id="UP000748756">
    <property type="component" value="Unassembled WGS sequence"/>
</dbReference>
<keyword evidence="3" id="KW-0547">Nucleotide-binding</keyword>
<dbReference type="FunFam" id="2.60.200.30:FF:000009">
    <property type="entry name" value="Poly(P)/ATP NAD kinase"/>
    <property type="match status" value="1"/>
</dbReference>
<dbReference type="SUPFAM" id="SSF111331">
    <property type="entry name" value="NAD kinase/diacylglycerol kinase-like"/>
    <property type="match status" value="1"/>
</dbReference>
<keyword evidence="7" id="KW-0520">NAD</keyword>
<dbReference type="AlphaFoldDB" id="A0A9P5S520"/>
<dbReference type="GO" id="GO:0019674">
    <property type="term" value="P:NAD+ metabolic process"/>
    <property type="evidence" value="ECO:0007669"/>
    <property type="project" value="InterPro"/>
</dbReference>
<dbReference type="InterPro" id="IPR017438">
    <property type="entry name" value="ATP-NAD_kinase_N"/>
</dbReference>
<dbReference type="Pfam" id="PF01513">
    <property type="entry name" value="NAD_kinase"/>
    <property type="match status" value="1"/>
</dbReference>
<accession>A0A9P5S520</accession>
<proteinExistence type="inferred from homology"/>
<name>A0A9P5S520_9FUNG</name>
<evidence type="ECO:0000256" key="5">
    <source>
        <dbReference type="ARBA" id="ARBA00022840"/>
    </source>
</evidence>
<keyword evidence="2" id="KW-0808">Transferase</keyword>
<dbReference type="GO" id="GO:0003951">
    <property type="term" value="F:NAD+ kinase activity"/>
    <property type="evidence" value="ECO:0007669"/>
    <property type="project" value="InterPro"/>
</dbReference>
<evidence type="ECO:0000256" key="7">
    <source>
        <dbReference type="ARBA" id="ARBA00023027"/>
    </source>
</evidence>
<reference evidence="9" key="1">
    <citation type="journal article" date="2020" name="Fungal Divers.">
        <title>Resolving the Mortierellaceae phylogeny through synthesis of multi-gene phylogenetics and phylogenomics.</title>
        <authorList>
            <person name="Vandepol N."/>
            <person name="Liber J."/>
            <person name="Desiro A."/>
            <person name="Na H."/>
            <person name="Kennedy M."/>
            <person name="Barry K."/>
            <person name="Grigoriev I.V."/>
            <person name="Miller A.N."/>
            <person name="O'Donnell K."/>
            <person name="Stajich J.E."/>
            <person name="Bonito G."/>
        </authorList>
    </citation>
    <scope>NUCLEOTIDE SEQUENCE</scope>
    <source>
        <strain evidence="9">NRRL 6426</strain>
    </source>
</reference>
<dbReference type="GO" id="GO:0005524">
    <property type="term" value="F:ATP binding"/>
    <property type="evidence" value="ECO:0007669"/>
    <property type="project" value="UniProtKB-KW"/>
</dbReference>
<evidence type="ECO:0000256" key="8">
    <source>
        <dbReference type="SAM" id="MobiDB-lite"/>
    </source>
</evidence>
<evidence type="ECO:0000256" key="2">
    <source>
        <dbReference type="ARBA" id="ARBA00022679"/>
    </source>
</evidence>
<dbReference type="Pfam" id="PF20143">
    <property type="entry name" value="NAD_kinase_C"/>
    <property type="match status" value="1"/>
</dbReference>
<dbReference type="InterPro" id="IPR016064">
    <property type="entry name" value="NAD/diacylglycerol_kinase_sf"/>
</dbReference>
<dbReference type="HAMAP" id="MF_00361">
    <property type="entry name" value="NAD_kinase"/>
    <property type="match status" value="1"/>
</dbReference>
<dbReference type="InterPro" id="IPR002504">
    <property type="entry name" value="NADK"/>
</dbReference>
<dbReference type="Gene3D" id="3.40.50.10330">
    <property type="entry name" value="Probable inorganic polyphosphate/atp-NAD kinase, domain 1"/>
    <property type="match status" value="1"/>
</dbReference>
<evidence type="ECO:0000313" key="10">
    <source>
        <dbReference type="Proteomes" id="UP000748756"/>
    </source>
</evidence>
<evidence type="ECO:0000256" key="6">
    <source>
        <dbReference type="ARBA" id="ARBA00022857"/>
    </source>
</evidence>
<dbReference type="GO" id="GO:0006741">
    <property type="term" value="P:NADP+ biosynthetic process"/>
    <property type="evidence" value="ECO:0007669"/>
    <property type="project" value="InterPro"/>
</dbReference>
<dbReference type="EMBL" id="JAAAUQ010000175">
    <property type="protein sequence ID" value="KAF9153433.1"/>
    <property type="molecule type" value="Genomic_DNA"/>
</dbReference>
<gene>
    <name evidence="9" type="primary">POS5</name>
    <name evidence="9" type="ORF">BG015_003410</name>
</gene>
<comment type="similarity">
    <text evidence="1">Belongs to the NAD kinase family.</text>
</comment>
<dbReference type="PANTHER" id="PTHR20275">
    <property type="entry name" value="NAD KINASE"/>
    <property type="match status" value="1"/>
</dbReference>
<dbReference type="InterPro" id="IPR017437">
    <property type="entry name" value="ATP-NAD_kinase_PpnK-typ_C"/>
</dbReference>
<protein>
    <submittedName>
        <fullName evidence="9">NADH kinase pos5</fullName>
    </submittedName>
</protein>
<keyword evidence="5" id="KW-0067">ATP-binding</keyword>
<sequence>MHRTTIHSLREPFRALVSKTLSHPTAPLHTTTTRIPSLFQTSARPSPCDITSLPRTGFCSHFHPATTPKIRAKRVLSSSARQLRAFSCSRSRGSSQKKPLPRDGELDQDLDYSGDRVLGRTGGFNAGSGGSRRITSSLPTKVKMTLDTPGVYPKDLAPIYDKEPSREIRQSFGTTYGGNYKLRWEEGPRTILIIKKPNDELTDKALVDVASWIHTKYPHTNVVVEPDVADAFAESLPFVYTIPDGKRVEYTRVTDLVITLGGDGTILHTSSLFNSAVPPVISFSMGTLGFLLPFHINNYQTALAKLIENRSASLLLRMRLKCTLHGPDGRRLQAKDGSGRINDLTVMNEVNLHRGRYPHLTSIGCFVDGHMITEAVADGLIIASPTGSTAYSLSAGGSIVHPSIQTLLLTPICPRSLSFRPVLLPPNATIQLKIGEKSRGPAEVSLDGKETFFLDKNEFLQVCMSPFPMPCVNRVHAGEDWMKDINDLLKWNQSFHNKQSMSHYISE</sequence>
<keyword evidence="10" id="KW-1185">Reference proteome</keyword>
<dbReference type="PANTHER" id="PTHR20275:SF26">
    <property type="entry name" value="NADH KINASE POS5, MITOCHONDRIAL"/>
    <property type="match status" value="1"/>
</dbReference>
<feature type="compositionally biased region" description="Polar residues" evidence="8">
    <location>
        <begin position="88"/>
        <end position="97"/>
    </location>
</feature>
<comment type="caution">
    <text evidence="9">The sequence shown here is derived from an EMBL/GenBank/DDBJ whole genome shotgun (WGS) entry which is preliminary data.</text>
</comment>
<organism evidence="9 10">
    <name type="scientific">Linnemannia schmuckeri</name>
    <dbReference type="NCBI Taxonomy" id="64567"/>
    <lineage>
        <taxon>Eukaryota</taxon>
        <taxon>Fungi</taxon>
        <taxon>Fungi incertae sedis</taxon>
        <taxon>Mucoromycota</taxon>
        <taxon>Mortierellomycotina</taxon>
        <taxon>Mortierellomycetes</taxon>
        <taxon>Mortierellales</taxon>
        <taxon>Mortierellaceae</taxon>
        <taxon>Linnemannia</taxon>
    </lineage>
</organism>
<evidence type="ECO:0000313" key="9">
    <source>
        <dbReference type="EMBL" id="KAF9153433.1"/>
    </source>
</evidence>
<evidence type="ECO:0000256" key="4">
    <source>
        <dbReference type="ARBA" id="ARBA00022777"/>
    </source>
</evidence>
<dbReference type="OrthoDB" id="24581at2759"/>
<evidence type="ECO:0000256" key="1">
    <source>
        <dbReference type="ARBA" id="ARBA00010995"/>
    </source>
</evidence>
<dbReference type="Gene3D" id="2.60.200.30">
    <property type="entry name" value="Probable inorganic polyphosphate/atp-NAD kinase, domain 2"/>
    <property type="match status" value="1"/>
</dbReference>